<dbReference type="VEuPathDB" id="FungiDB:F4678DRAFT_426285"/>
<comment type="caution">
    <text evidence="1">The sequence shown here is derived from an EMBL/GenBank/DDBJ whole genome shotgun (WGS) entry which is preliminary data.</text>
</comment>
<name>A0A9W8NAZ6_9PEZI</name>
<dbReference type="Gene3D" id="3.40.50.1820">
    <property type="entry name" value="alpha/beta hydrolase"/>
    <property type="match status" value="1"/>
</dbReference>
<dbReference type="AlphaFoldDB" id="A0A9W8NAZ6"/>
<dbReference type="EMBL" id="JANPWZ010001371">
    <property type="protein sequence ID" value="KAJ3566320.1"/>
    <property type="molecule type" value="Genomic_DNA"/>
</dbReference>
<keyword evidence="2" id="KW-1185">Reference proteome</keyword>
<accession>A0A9W8NAZ6</accession>
<organism evidence="1 2">
    <name type="scientific">Xylaria arbuscula</name>
    <dbReference type="NCBI Taxonomy" id="114810"/>
    <lineage>
        <taxon>Eukaryota</taxon>
        <taxon>Fungi</taxon>
        <taxon>Dikarya</taxon>
        <taxon>Ascomycota</taxon>
        <taxon>Pezizomycotina</taxon>
        <taxon>Sordariomycetes</taxon>
        <taxon>Xylariomycetidae</taxon>
        <taxon>Xylariales</taxon>
        <taxon>Xylariaceae</taxon>
        <taxon>Xylaria</taxon>
    </lineage>
</organism>
<evidence type="ECO:0000313" key="2">
    <source>
        <dbReference type="Proteomes" id="UP001148614"/>
    </source>
</evidence>
<proteinExistence type="predicted"/>
<protein>
    <recommendedName>
        <fullName evidence="3">AB hydrolase-1 domain-containing protein</fullName>
    </recommendedName>
</protein>
<sequence>MFREGNVYGCEEDFRGFAQAPVKKVVVLGETDEVCRKDKLTKLGFDHVEVVEQAGHGVVRTKPEEVARIVYNMWSQ</sequence>
<dbReference type="Proteomes" id="UP001148614">
    <property type="component" value="Unassembled WGS sequence"/>
</dbReference>
<dbReference type="InterPro" id="IPR029058">
    <property type="entry name" value="AB_hydrolase_fold"/>
</dbReference>
<reference evidence="1" key="1">
    <citation type="submission" date="2022-07" db="EMBL/GenBank/DDBJ databases">
        <title>Genome Sequence of Xylaria arbuscula.</title>
        <authorList>
            <person name="Buettner E."/>
        </authorList>
    </citation>
    <scope>NUCLEOTIDE SEQUENCE</scope>
    <source>
        <strain evidence="1">VT107</strain>
    </source>
</reference>
<evidence type="ECO:0000313" key="1">
    <source>
        <dbReference type="EMBL" id="KAJ3566320.1"/>
    </source>
</evidence>
<evidence type="ECO:0008006" key="3">
    <source>
        <dbReference type="Google" id="ProtNLM"/>
    </source>
</evidence>
<gene>
    <name evidence="1" type="ORF">NPX13_g7176</name>
</gene>